<proteinExistence type="inferred from homology"/>
<evidence type="ECO:0000256" key="6">
    <source>
        <dbReference type="ARBA" id="ARBA00023136"/>
    </source>
</evidence>
<sequence>MSIGGRKPKNSVRKALSLSFVQTLVSLVFTFGGVIVVSHLLTPTEIGIYSVAAGLVALMQMLRDFGVSEFLIQEEELDEQKIRTVFTINLVIAWSLGIALFALSGVAGRFYGNPGVSDVLQVVSIVFVLLPFGAISQTLMKRDLEFGKLLKIRLGENITRSCTTVGLAYAGFSYMSMAWASVVGILVMVAGCAVWGRQYRVTSLSLLHWKRVLGFGSNRTIADIARQVGDQSANLVIGRMLGMAATGLYSRGYGIVNMYSSTFVGAINGVAFPAFAREHRETGAAPQLFLRSLVYLTGISWPFFAAGVLLAFPIIRVLFGSQWDAAVPLMRWLCAAAIVGTLTYQCSQFLVALGHVGAVTLIEVQYQLVRIGVTIVAALYSVTAVAAVQVLVYIAATVLYYRRLRSYEPLSMGKCARAVIPSIAVTITTCIAPAVVAFWPGLIQQHMIPALCGAVVAGCAGWLVGARIVRHPLLDEFRRAASRFPRCNQILFG</sequence>
<comment type="caution">
    <text evidence="8">The sequence shown here is derived from an EMBL/GenBank/DDBJ whole genome shotgun (WGS) entry which is preliminary data.</text>
</comment>
<evidence type="ECO:0000256" key="5">
    <source>
        <dbReference type="ARBA" id="ARBA00022989"/>
    </source>
</evidence>
<keyword evidence="9" id="KW-1185">Reference proteome</keyword>
<keyword evidence="5 7" id="KW-1133">Transmembrane helix</keyword>
<accession>A0ABV2Q0J7</accession>
<evidence type="ECO:0000313" key="8">
    <source>
        <dbReference type="EMBL" id="MET4570826.1"/>
    </source>
</evidence>
<feature type="transmembrane region" description="Helical" evidence="7">
    <location>
        <begin position="422"/>
        <end position="442"/>
    </location>
</feature>
<feature type="transmembrane region" description="Helical" evidence="7">
    <location>
        <begin position="375"/>
        <end position="401"/>
    </location>
</feature>
<gene>
    <name evidence="8" type="ORF">ABIE04_003205</name>
</gene>
<dbReference type="EMBL" id="JBEPSD010000003">
    <property type="protein sequence ID" value="MET4570826.1"/>
    <property type="molecule type" value="Genomic_DNA"/>
</dbReference>
<keyword evidence="3" id="KW-1003">Cell membrane</keyword>
<keyword evidence="6 7" id="KW-0472">Membrane</keyword>
<dbReference type="InterPro" id="IPR050833">
    <property type="entry name" value="Poly_Biosynth_Transport"/>
</dbReference>
<feature type="transmembrane region" description="Helical" evidence="7">
    <location>
        <begin position="288"/>
        <end position="319"/>
    </location>
</feature>
<feature type="transmembrane region" description="Helical" evidence="7">
    <location>
        <begin position="258"/>
        <end position="276"/>
    </location>
</feature>
<feature type="transmembrane region" description="Helical" evidence="7">
    <location>
        <begin position="119"/>
        <end position="140"/>
    </location>
</feature>
<protein>
    <submittedName>
        <fullName evidence="8">O-antigen/teichoic acid export membrane protein</fullName>
    </submittedName>
</protein>
<dbReference type="CDD" id="cd13127">
    <property type="entry name" value="MATE_tuaB_like"/>
    <property type="match status" value="1"/>
</dbReference>
<organism evidence="8 9">
    <name type="scientific">Rhodanobacter soli</name>
    <dbReference type="NCBI Taxonomy" id="590609"/>
    <lineage>
        <taxon>Bacteria</taxon>
        <taxon>Pseudomonadati</taxon>
        <taxon>Pseudomonadota</taxon>
        <taxon>Gammaproteobacteria</taxon>
        <taxon>Lysobacterales</taxon>
        <taxon>Rhodanobacteraceae</taxon>
        <taxon>Rhodanobacter</taxon>
    </lineage>
</organism>
<keyword evidence="4 7" id="KW-0812">Transmembrane</keyword>
<dbReference type="PANTHER" id="PTHR30250">
    <property type="entry name" value="PST FAMILY PREDICTED COLANIC ACID TRANSPORTER"/>
    <property type="match status" value="1"/>
</dbReference>
<name>A0ABV2Q0J7_9GAMM</name>
<dbReference type="PANTHER" id="PTHR30250:SF10">
    <property type="entry name" value="LIPOPOLYSACCHARIDE BIOSYNTHESIS PROTEIN WZXC"/>
    <property type="match status" value="1"/>
</dbReference>
<feature type="transmembrane region" description="Helical" evidence="7">
    <location>
        <begin position="177"/>
        <end position="196"/>
    </location>
</feature>
<feature type="transmembrane region" description="Helical" evidence="7">
    <location>
        <begin position="86"/>
        <end position="107"/>
    </location>
</feature>
<evidence type="ECO:0000256" key="1">
    <source>
        <dbReference type="ARBA" id="ARBA00004651"/>
    </source>
</evidence>
<evidence type="ECO:0000313" key="9">
    <source>
        <dbReference type="Proteomes" id="UP001549251"/>
    </source>
</evidence>
<evidence type="ECO:0000256" key="3">
    <source>
        <dbReference type="ARBA" id="ARBA00022475"/>
    </source>
</evidence>
<dbReference type="Proteomes" id="UP001549251">
    <property type="component" value="Unassembled WGS sequence"/>
</dbReference>
<evidence type="ECO:0000256" key="2">
    <source>
        <dbReference type="ARBA" id="ARBA00007430"/>
    </source>
</evidence>
<comment type="subcellular location">
    <subcellularLocation>
        <location evidence="1">Cell membrane</location>
        <topology evidence="1">Multi-pass membrane protein</topology>
    </subcellularLocation>
</comment>
<evidence type="ECO:0000256" key="7">
    <source>
        <dbReference type="SAM" id="Phobius"/>
    </source>
</evidence>
<dbReference type="Pfam" id="PF13440">
    <property type="entry name" value="Polysacc_synt_3"/>
    <property type="match status" value="1"/>
</dbReference>
<feature type="transmembrane region" description="Helical" evidence="7">
    <location>
        <begin position="20"/>
        <end position="40"/>
    </location>
</feature>
<feature type="transmembrane region" description="Helical" evidence="7">
    <location>
        <begin position="448"/>
        <end position="469"/>
    </location>
</feature>
<reference evidence="8 9" key="1">
    <citation type="submission" date="2024-06" db="EMBL/GenBank/DDBJ databases">
        <title>Sorghum-associated microbial communities from plants grown in Nebraska, USA.</title>
        <authorList>
            <person name="Schachtman D."/>
        </authorList>
    </citation>
    <scope>NUCLEOTIDE SEQUENCE [LARGE SCALE GENOMIC DNA]</scope>
    <source>
        <strain evidence="8 9">1757</strain>
    </source>
</reference>
<evidence type="ECO:0000256" key="4">
    <source>
        <dbReference type="ARBA" id="ARBA00022692"/>
    </source>
</evidence>
<comment type="similarity">
    <text evidence="2">Belongs to the polysaccharide synthase family.</text>
</comment>
<dbReference type="RefSeq" id="WP_354552430.1">
    <property type="nucleotide sequence ID" value="NZ_JBEPSD010000003.1"/>
</dbReference>